<feature type="chain" id="PRO_5042920438" evidence="3">
    <location>
        <begin position="23"/>
        <end position="282"/>
    </location>
</feature>
<keyword evidence="2" id="KW-0472">Membrane</keyword>
<keyword evidence="2" id="KW-1133">Transmembrane helix</keyword>
<proteinExistence type="predicted"/>
<evidence type="ECO:0000313" key="4">
    <source>
        <dbReference type="EMBL" id="KAK5985021.1"/>
    </source>
</evidence>
<evidence type="ECO:0000256" key="3">
    <source>
        <dbReference type="SAM" id="SignalP"/>
    </source>
</evidence>
<sequence length="282" mass="31093">MSAFYMIGLAGAILCFLPLSLAVRCSKRAANGTEDKEELCIEFLIGNDAAATCSAFNTRKVGSIDDIQWGFETEDCSINDGYLVCRCGHCELPEIINITKSSKKLKRVNDMLQECLLTTVATTERTTLNETSANASKAKTLHPTRMKSSEPTTVKSPVTLEGFDDSDESLISGHYGDSSDTLFRGPPAPDPKFYGIRVEDVVIPYNNKVIFGGGTNSDSLEEKMIALTPSRYYNAVRQQQIYNISATALLMLNIFTFIGTIVFFRAILSATLYSIFPDHRML</sequence>
<feature type="region of interest" description="Disordered" evidence="1">
    <location>
        <begin position="130"/>
        <end position="159"/>
    </location>
</feature>
<evidence type="ECO:0000313" key="5">
    <source>
        <dbReference type="Proteomes" id="UP001331761"/>
    </source>
</evidence>
<protein>
    <submittedName>
        <fullName evidence="4">Uncharacterized protein</fullName>
    </submittedName>
</protein>
<gene>
    <name evidence="4" type="ORF">GCK32_009669</name>
</gene>
<reference evidence="4 5" key="1">
    <citation type="submission" date="2019-10" db="EMBL/GenBank/DDBJ databases">
        <title>Assembly and Annotation for the nematode Trichostrongylus colubriformis.</title>
        <authorList>
            <person name="Martin J."/>
        </authorList>
    </citation>
    <scope>NUCLEOTIDE SEQUENCE [LARGE SCALE GENOMIC DNA]</scope>
    <source>
        <strain evidence="4">G859</strain>
        <tissue evidence="4">Whole worm</tissue>
    </source>
</reference>
<evidence type="ECO:0000256" key="2">
    <source>
        <dbReference type="SAM" id="Phobius"/>
    </source>
</evidence>
<feature type="transmembrane region" description="Helical" evidence="2">
    <location>
        <begin position="248"/>
        <end position="276"/>
    </location>
</feature>
<dbReference type="EMBL" id="WIXE01002213">
    <property type="protein sequence ID" value="KAK5985021.1"/>
    <property type="molecule type" value="Genomic_DNA"/>
</dbReference>
<evidence type="ECO:0000256" key="1">
    <source>
        <dbReference type="SAM" id="MobiDB-lite"/>
    </source>
</evidence>
<dbReference type="AlphaFoldDB" id="A0AAN8IT59"/>
<keyword evidence="5" id="KW-1185">Reference proteome</keyword>
<feature type="signal peptide" evidence="3">
    <location>
        <begin position="1"/>
        <end position="22"/>
    </location>
</feature>
<comment type="caution">
    <text evidence="4">The sequence shown here is derived from an EMBL/GenBank/DDBJ whole genome shotgun (WGS) entry which is preliminary data.</text>
</comment>
<dbReference type="Proteomes" id="UP001331761">
    <property type="component" value="Unassembled WGS sequence"/>
</dbReference>
<accession>A0AAN8IT59</accession>
<keyword evidence="2" id="KW-0812">Transmembrane</keyword>
<name>A0AAN8IT59_TRICO</name>
<keyword evidence="3" id="KW-0732">Signal</keyword>
<organism evidence="4 5">
    <name type="scientific">Trichostrongylus colubriformis</name>
    <name type="common">Black scour worm</name>
    <dbReference type="NCBI Taxonomy" id="6319"/>
    <lineage>
        <taxon>Eukaryota</taxon>
        <taxon>Metazoa</taxon>
        <taxon>Ecdysozoa</taxon>
        <taxon>Nematoda</taxon>
        <taxon>Chromadorea</taxon>
        <taxon>Rhabditida</taxon>
        <taxon>Rhabditina</taxon>
        <taxon>Rhabditomorpha</taxon>
        <taxon>Strongyloidea</taxon>
        <taxon>Trichostrongylidae</taxon>
        <taxon>Trichostrongylus</taxon>
    </lineage>
</organism>